<dbReference type="InterPro" id="IPR020904">
    <property type="entry name" value="Sc_DH/Rdtase_CS"/>
</dbReference>
<comment type="caution">
    <text evidence="4">The sequence shown here is derived from an EMBL/GenBank/DDBJ whole genome shotgun (WGS) entry which is preliminary data.</text>
</comment>
<dbReference type="PROSITE" id="PS00061">
    <property type="entry name" value="ADH_SHORT"/>
    <property type="match status" value="1"/>
</dbReference>
<keyword evidence="2" id="KW-0560">Oxidoreductase</keyword>
<dbReference type="InterPro" id="IPR036291">
    <property type="entry name" value="NAD(P)-bd_dom_sf"/>
</dbReference>
<name>A0ABW5HPU5_9PSEU</name>
<dbReference type="PRINTS" id="PR00081">
    <property type="entry name" value="GDHRDH"/>
</dbReference>
<dbReference type="PRINTS" id="PR00080">
    <property type="entry name" value="SDRFAMILY"/>
</dbReference>
<comment type="similarity">
    <text evidence="1">Belongs to the short-chain dehydrogenases/reductases (SDR) family.</text>
</comment>
<dbReference type="EMBL" id="JBHUKQ010000002">
    <property type="protein sequence ID" value="MFD2479024.1"/>
    <property type="molecule type" value="Genomic_DNA"/>
</dbReference>
<dbReference type="SUPFAM" id="SSF51735">
    <property type="entry name" value="NAD(P)-binding Rossmann-fold domains"/>
    <property type="match status" value="1"/>
</dbReference>
<sequence length="245" mass="25428">MQRESGVALVTGSSRGIGRAIAERLGADGFSVAVNYRADQEAAEAVVAKIRADGGQATALRADVTDDAELRGLFDRAEQEFGGLDVVVANVGIARFVPLAEASDEIYDLIFSTNLRPTFVALRESARRVRDGGRIVVVSSGVVPTARPGTGIYGAAKAAGDQFVRVLAKELGPRGVTVNSVLPGAVRTEALLADGPPGVVEYSAKQTPLGRIAEPGDIADIVGFLASDQARWVTGQTVHAGGGQF</sequence>
<reference evidence="5" key="1">
    <citation type="journal article" date="2019" name="Int. J. Syst. Evol. Microbiol.">
        <title>The Global Catalogue of Microorganisms (GCM) 10K type strain sequencing project: providing services to taxonomists for standard genome sequencing and annotation.</title>
        <authorList>
            <consortium name="The Broad Institute Genomics Platform"/>
            <consortium name="The Broad Institute Genome Sequencing Center for Infectious Disease"/>
            <person name="Wu L."/>
            <person name="Ma J."/>
        </authorList>
    </citation>
    <scope>NUCLEOTIDE SEQUENCE [LARGE SCALE GENOMIC DNA]</scope>
    <source>
        <strain evidence="5">CGMCC 4.7638</strain>
    </source>
</reference>
<evidence type="ECO:0000256" key="1">
    <source>
        <dbReference type="ARBA" id="ARBA00006484"/>
    </source>
</evidence>
<dbReference type="InterPro" id="IPR002347">
    <property type="entry name" value="SDR_fam"/>
</dbReference>
<dbReference type="SMART" id="SM00822">
    <property type="entry name" value="PKS_KR"/>
    <property type="match status" value="1"/>
</dbReference>
<proteinExistence type="inferred from homology"/>
<keyword evidence="5" id="KW-1185">Reference proteome</keyword>
<evidence type="ECO:0000256" key="2">
    <source>
        <dbReference type="ARBA" id="ARBA00023002"/>
    </source>
</evidence>
<feature type="domain" description="Ketoreductase" evidence="3">
    <location>
        <begin position="6"/>
        <end position="189"/>
    </location>
</feature>
<dbReference type="InterPro" id="IPR057326">
    <property type="entry name" value="KR_dom"/>
</dbReference>
<accession>A0ABW5HPU5</accession>
<dbReference type="Gene3D" id="3.40.50.720">
    <property type="entry name" value="NAD(P)-binding Rossmann-like Domain"/>
    <property type="match status" value="1"/>
</dbReference>
<dbReference type="PANTHER" id="PTHR48107:SF7">
    <property type="entry name" value="RE15974P"/>
    <property type="match status" value="1"/>
</dbReference>
<organism evidence="4 5">
    <name type="scientific">Amycolatopsis albidoflavus</name>
    <dbReference type="NCBI Taxonomy" id="102226"/>
    <lineage>
        <taxon>Bacteria</taxon>
        <taxon>Bacillati</taxon>
        <taxon>Actinomycetota</taxon>
        <taxon>Actinomycetes</taxon>
        <taxon>Pseudonocardiales</taxon>
        <taxon>Pseudonocardiaceae</taxon>
        <taxon>Amycolatopsis</taxon>
    </lineage>
</organism>
<dbReference type="Proteomes" id="UP001597542">
    <property type="component" value="Unassembled WGS sequence"/>
</dbReference>
<dbReference type="RefSeq" id="WP_344279977.1">
    <property type="nucleotide sequence ID" value="NZ_BAAAHV010000017.1"/>
</dbReference>
<protein>
    <submittedName>
        <fullName evidence="4">SDR family oxidoreductase</fullName>
    </submittedName>
</protein>
<evidence type="ECO:0000259" key="3">
    <source>
        <dbReference type="SMART" id="SM00822"/>
    </source>
</evidence>
<evidence type="ECO:0000313" key="5">
    <source>
        <dbReference type="Proteomes" id="UP001597542"/>
    </source>
</evidence>
<gene>
    <name evidence="4" type="ORF">ACFSUT_01955</name>
</gene>
<dbReference type="Pfam" id="PF13561">
    <property type="entry name" value="adh_short_C2"/>
    <property type="match status" value="1"/>
</dbReference>
<evidence type="ECO:0000313" key="4">
    <source>
        <dbReference type="EMBL" id="MFD2479024.1"/>
    </source>
</evidence>
<dbReference type="PANTHER" id="PTHR48107">
    <property type="entry name" value="NADPH-DEPENDENT ALDEHYDE REDUCTASE-LIKE PROTEIN, CHLOROPLASTIC-RELATED"/>
    <property type="match status" value="1"/>
</dbReference>